<dbReference type="Proteomes" id="UP000182373">
    <property type="component" value="Chromosome"/>
</dbReference>
<organism evidence="1 2">
    <name type="scientific">Granulibacter bethesdensis</name>
    <dbReference type="NCBI Taxonomy" id="364410"/>
    <lineage>
        <taxon>Bacteria</taxon>
        <taxon>Pseudomonadati</taxon>
        <taxon>Pseudomonadota</taxon>
        <taxon>Alphaproteobacteria</taxon>
        <taxon>Acetobacterales</taxon>
        <taxon>Acetobacteraceae</taxon>
        <taxon>Granulibacter</taxon>
    </lineage>
</organism>
<protein>
    <submittedName>
        <fullName evidence="1">Uncharacterized protein</fullName>
    </submittedName>
</protein>
<evidence type="ECO:0000313" key="1">
    <source>
        <dbReference type="EMBL" id="APH54731.1"/>
    </source>
</evidence>
<dbReference type="EMBL" id="CP018191">
    <property type="protein sequence ID" value="APH54731.1"/>
    <property type="molecule type" value="Genomic_DNA"/>
</dbReference>
<name>A0AAC9K9X9_9PROT</name>
<accession>A0AAC9K9X9</accession>
<sequence>MAAYVQRFAQSAIITGASPSVQTVFVSRTKQHGTGCQVLVKGYFS</sequence>
<proteinExistence type="predicted"/>
<gene>
    <name evidence="1" type="ORF">GbCGDNIH9_8574</name>
</gene>
<reference evidence="2" key="1">
    <citation type="submission" date="2016-11" db="EMBL/GenBank/DDBJ databases">
        <title>Comparative genomic and phenotypic analysis of Granulibacter bethesdensis clinical isolates from patients with chronic granulomatous disease.</title>
        <authorList>
            <person name="Zarember K.A."/>
            <person name="Porcella S.F."/>
            <person name="Chu J."/>
            <person name="Ding L."/>
            <person name="Dahlstrom E."/>
            <person name="Barbian K."/>
            <person name="Martens C."/>
            <person name="Sykora L."/>
            <person name="Kramer S."/>
            <person name="Pettinato A.M."/>
            <person name="Hong H."/>
            <person name="Wald G."/>
            <person name="Berg L.J."/>
            <person name="Rogge L.S."/>
            <person name="Greenberg D.E."/>
            <person name="Falcone E.L."/>
            <person name="Neves J.F."/>
            <person name="Simoes M.J."/>
            <person name="Casal M."/>
            <person name="Rodriguez-Lopez F.C."/>
            <person name="Zelazny A."/>
            <person name="Gallin J.I."/>
            <person name="Holland S.M."/>
        </authorList>
    </citation>
    <scope>NUCLEOTIDE SEQUENCE [LARGE SCALE GENOMIC DNA]</scope>
    <source>
        <strain evidence="2">NIH9.1</strain>
    </source>
</reference>
<dbReference type="AlphaFoldDB" id="A0AAC9K9X9"/>
<evidence type="ECO:0000313" key="2">
    <source>
        <dbReference type="Proteomes" id="UP000182373"/>
    </source>
</evidence>